<sequence length="304" mass="35343">MAWQLFSTCLLILRISGGLQENQINCITGRIPLGQRGRLFPSFTSMPVRRIPQTIIVGVRKGGTRALLEMLNIHPDIVVAKSEVHFFNLDENYQKGFDWYCAQMPLSQPHQLTIEKTPGYFASLKAPERIHSMNSSIKLLLIVRDPAKRVISDYTQVLHNRKERHKPYQPLEEILIHNGQVNTNYKAVQRSLYDVQLSNWLQFFQLNQFHIVDGDRLIVDPLLELRKVETFLGLPPRIEPSNFYFNQTKGFFCLHLRGHEKCLDHSKGRPHPMVNSTVLEQLCAYLEEHNQNFFSMVGRTFKWC</sequence>
<keyword evidence="2 13" id="KW-0808">Transferase</keyword>
<dbReference type="PANTHER" id="PTHR10605">
    <property type="entry name" value="HEPARAN SULFATE SULFOTRANSFERASE"/>
    <property type="match status" value="1"/>
</dbReference>
<dbReference type="InterPro" id="IPR037359">
    <property type="entry name" value="NST/OST"/>
</dbReference>
<dbReference type="HOGENOM" id="CLU_017703_0_0_1"/>
<evidence type="ECO:0000256" key="6">
    <source>
        <dbReference type="ARBA" id="ARBA00023180"/>
    </source>
</evidence>
<evidence type="ECO:0000256" key="5">
    <source>
        <dbReference type="ARBA" id="ARBA00023157"/>
    </source>
</evidence>
<keyword evidence="6" id="KW-0325">Glycoprotein</keyword>
<evidence type="ECO:0000256" key="10">
    <source>
        <dbReference type="PIRSR" id="PIRSR637359-1"/>
    </source>
</evidence>
<proteinExistence type="inferred from homology"/>
<feature type="disulfide bond" evidence="12">
    <location>
        <begin position="253"/>
        <end position="262"/>
    </location>
</feature>
<dbReference type="Proteomes" id="UP000008672">
    <property type="component" value="Unassembled WGS sequence"/>
</dbReference>
<dbReference type="PANTHER" id="PTHR10605:SF73">
    <property type="entry name" value="SULFOTRANSFERASE"/>
    <property type="match status" value="1"/>
</dbReference>
<organism evidence="16 17">
    <name type="scientific">Latimeria chalumnae</name>
    <name type="common">Coelacanth</name>
    <dbReference type="NCBI Taxonomy" id="7897"/>
    <lineage>
        <taxon>Eukaryota</taxon>
        <taxon>Metazoa</taxon>
        <taxon>Chordata</taxon>
        <taxon>Craniata</taxon>
        <taxon>Vertebrata</taxon>
        <taxon>Euteleostomi</taxon>
        <taxon>Coelacanthiformes</taxon>
        <taxon>Coelacanthidae</taxon>
        <taxon>Latimeria</taxon>
    </lineage>
</organism>
<reference evidence="17" key="1">
    <citation type="submission" date="2011-08" db="EMBL/GenBank/DDBJ databases">
        <title>The draft genome of Latimeria chalumnae.</title>
        <authorList>
            <person name="Di Palma F."/>
            <person name="Alfoldi J."/>
            <person name="Johnson J."/>
            <person name="Berlin A."/>
            <person name="Gnerre S."/>
            <person name="Jaffe D."/>
            <person name="MacCallum I."/>
            <person name="Young S."/>
            <person name="Walker B.J."/>
            <person name="Lander E."/>
            <person name="Lindblad-Toh K."/>
        </authorList>
    </citation>
    <scope>NUCLEOTIDE SEQUENCE [LARGE SCALE GENOMIC DNA]</scope>
    <source>
        <strain evidence="17">Wild caught</strain>
    </source>
</reference>
<feature type="binding site" evidence="11">
    <location>
        <position position="144"/>
    </location>
    <ligand>
        <name>3'-phosphoadenylyl sulfate</name>
        <dbReference type="ChEBI" id="CHEBI:58339"/>
    </ligand>
</feature>
<feature type="binding site" evidence="11">
    <location>
        <position position="152"/>
    </location>
    <ligand>
        <name>3'-phosphoadenylyl sulfate</name>
        <dbReference type="ChEBI" id="CHEBI:58339"/>
    </ligand>
</feature>
<dbReference type="Ensembl" id="ENSLACT00000013022.1">
    <property type="protein sequence ID" value="ENSLACP00000012927.1"/>
    <property type="gene ID" value="ENSLACG00000011385.1"/>
</dbReference>
<name>H3ATF6_LATCH</name>
<dbReference type="GO" id="GO:0008467">
    <property type="term" value="F:[heparan sulfate]-glucosamine 3-sulfotransferase activity"/>
    <property type="evidence" value="ECO:0007669"/>
    <property type="project" value="UniProtKB-EC"/>
</dbReference>
<evidence type="ECO:0000256" key="4">
    <source>
        <dbReference type="ARBA" id="ARBA00023034"/>
    </source>
</evidence>
<dbReference type="GeneTree" id="ENSGT00940000164759"/>
<dbReference type="InParanoid" id="H3ATF6"/>
<evidence type="ECO:0000256" key="12">
    <source>
        <dbReference type="PIRSR" id="PIRSR637359-3"/>
    </source>
</evidence>
<dbReference type="STRING" id="7897.ENSLACP00000012927"/>
<feature type="signal peptide" evidence="14">
    <location>
        <begin position="1"/>
        <end position="18"/>
    </location>
</feature>
<feature type="active site" description="For sulfotransferase activity" evidence="10">
    <location>
        <position position="61"/>
    </location>
</feature>
<dbReference type="InterPro" id="IPR000863">
    <property type="entry name" value="Sulfotransferase_dom"/>
</dbReference>
<feature type="binding site" evidence="11">
    <location>
        <begin position="61"/>
        <end position="65"/>
    </location>
    <ligand>
        <name>3'-phosphoadenylyl sulfate</name>
        <dbReference type="ChEBI" id="CHEBI:58339"/>
    </ligand>
</feature>
<dbReference type="FunFam" id="3.40.50.300:FF:000674">
    <property type="entry name" value="Sulfotransferase"/>
    <property type="match status" value="1"/>
</dbReference>
<feature type="chain" id="PRO_5003579480" description="Sulfotransferase" evidence="14">
    <location>
        <begin position="19"/>
        <end position="304"/>
    </location>
</feature>
<evidence type="ECO:0000256" key="8">
    <source>
        <dbReference type="ARBA" id="ARBA00052516"/>
    </source>
</evidence>
<keyword evidence="17" id="KW-1185">Reference proteome</keyword>
<evidence type="ECO:0000256" key="9">
    <source>
        <dbReference type="ARBA" id="ARBA00058845"/>
    </source>
</evidence>
<dbReference type="eggNOG" id="KOG3704">
    <property type="taxonomic scope" value="Eukaryota"/>
</dbReference>
<dbReference type="GO" id="GO:0006024">
    <property type="term" value="P:glycosaminoglycan biosynthetic process"/>
    <property type="evidence" value="ECO:0007669"/>
    <property type="project" value="UniProtKB-ARBA"/>
</dbReference>
<dbReference type="SUPFAM" id="SSF52540">
    <property type="entry name" value="P-loop containing nucleoside triphosphate hydrolases"/>
    <property type="match status" value="1"/>
</dbReference>
<protein>
    <recommendedName>
        <fullName evidence="13">Sulfotransferase</fullName>
        <ecNumber evidence="13">2.8.2.-</ecNumber>
    </recommendedName>
</protein>
<dbReference type="AlphaFoldDB" id="H3ATF6"/>
<feature type="domain" description="Sulfotransferase" evidence="15">
    <location>
        <begin position="52"/>
        <end position="257"/>
    </location>
</feature>
<evidence type="ECO:0000313" key="17">
    <source>
        <dbReference type="Proteomes" id="UP000008672"/>
    </source>
</evidence>
<dbReference type="EC" id="2.8.2.-" evidence="13"/>
<dbReference type="EMBL" id="AFYH01062911">
    <property type="status" value="NOT_ANNOTATED_CDS"/>
    <property type="molecule type" value="Genomic_DNA"/>
</dbReference>
<dbReference type="Gene3D" id="3.40.50.300">
    <property type="entry name" value="P-loop containing nucleotide triphosphate hydrolases"/>
    <property type="match status" value="1"/>
</dbReference>
<comment type="function">
    <text evidence="9">Sulfotransferase that utilizes 3'-phospho-5'-adenylyl sulfate (PAPS) to catalyze the transfer of a sulfo group to position 3 of glucosamine residues in heparan. Catalyzes the rate limiting step in the biosynthesis of heparan sulfate (HSact). This modification is a crucial step in the biosynthesis of anticoagulant heparan sulfate as it completes the structure of the antithrombin pentasaccharide binding site.</text>
</comment>
<evidence type="ECO:0000256" key="7">
    <source>
        <dbReference type="ARBA" id="ARBA00023769"/>
    </source>
</evidence>
<evidence type="ECO:0000313" key="16">
    <source>
        <dbReference type="Ensembl" id="ENSLACP00000012927.1"/>
    </source>
</evidence>
<comment type="subcellular location">
    <subcellularLocation>
        <location evidence="7">Golgi apparatus lumen</location>
    </subcellularLocation>
</comment>
<dbReference type="InterPro" id="IPR027417">
    <property type="entry name" value="P-loop_NTPase"/>
</dbReference>
<comment type="catalytic activity">
    <reaction evidence="8">
        <text>alpha-D-glucosaminyl-[heparan sulfate](n) + 3'-phosphoadenylyl sulfate = 3-sulfo-alpha-D-glucosaminyl-[heparan sulfate](n) + adenosine 3',5'-bisphosphate + H(+)</text>
        <dbReference type="Rhea" id="RHEA:15461"/>
        <dbReference type="Rhea" id="RHEA-COMP:9830"/>
        <dbReference type="Rhea" id="RHEA-COMP:9831"/>
        <dbReference type="ChEBI" id="CHEBI:15378"/>
        <dbReference type="ChEBI" id="CHEBI:58339"/>
        <dbReference type="ChEBI" id="CHEBI:58343"/>
        <dbReference type="ChEBI" id="CHEBI:58388"/>
        <dbReference type="ChEBI" id="CHEBI:70975"/>
        <dbReference type="EC" id="2.8.2.23"/>
    </reaction>
</comment>
<keyword evidence="4" id="KW-0333">Golgi apparatus</keyword>
<reference evidence="16" key="3">
    <citation type="submission" date="2025-09" db="UniProtKB">
        <authorList>
            <consortium name="Ensembl"/>
        </authorList>
    </citation>
    <scope>IDENTIFICATION</scope>
</reference>
<evidence type="ECO:0000256" key="14">
    <source>
        <dbReference type="SAM" id="SignalP"/>
    </source>
</evidence>
<evidence type="ECO:0000256" key="11">
    <source>
        <dbReference type="PIRSR" id="PIRSR637359-2"/>
    </source>
</evidence>
<evidence type="ECO:0000256" key="13">
    <source>
        <dbReference type="RuleBase" id="RU361155"/>
    </source>
</evidence>
<reference evidence="16" key="2">
    <citation type="submission" date="2025-08" db="UniProtKB">
        <authorList>
            <consortium name="Ensembl"/>
        </authorList>
    </citation>
    <scope>IDENTIFICATION</scope>
</reference>
<dbReference type="OMA" id="ARVWDMN"/>
<accession>H3ATF6</accession>
<evidence type="ECO:0000256" key="1">
    <source>
        <dbReference type="ARBA" id="ARBA00005771"/>
    </source>
</evidence>
<evidence type="ECO:0000256" key="3">
    <source>
        <dbReference type="ARBA" id="ARBA00022729"/>
    </source>
</evidence>
<feature type="binding site" evidence="11">
    <location>
        <begin position="267"/>
        <end position="271"/>
    </location>
    <ligand>
        <name>3'-phosphoadenylyl sulfate</name>
        <dbReference type="ChEBI" id="CHEBI:58339"/>
    </ligand>
</feature>
<evidence type="ECO:0000256" key="2">
    <source>
        <dbReference type="ARBA" id="ARBA00022679"/>
    </source>
</evidence>
<comment type="similarity">
    <text evidence="1 13">Belongs to the sulfotransferase 1 family.</text>
</comment>
<dbReference type="Pfam" id="PF00685">
    <property type="entry name" value="Sulfotransfer_1"/>
    <property type="match status" value="1"/>
</dbReference>
<evidence type="ECO:0000259" key="15">
    <source>
        <dbReference type="Pfam" id="PF00685"/>
    </source>
</evidence>
<keyword evidence="5 12" id="KW-1015">Disulfide bond</keyword>
<keyword evidence="3 14" id="KW-0732">Signal</keyword>
<dbReference type="GO" id="GO:0005796">
    <property type="term" value="C:Golgi lumen"/>
    <property type="evidence" value="ECO:0007669"/>
    <property type="project" value="UniProtKB-SubCell"/>
</dbReference>